<dbReference type="KEGG" id="csph:CSPHI_11315"/>
<dbReference type="PANTHER" id="PTHR33744:SF1">
    <property type="entry name" value="DNA-BINDING TRANSCRIPTIONAL ACTIVATOR ADER"/>
    <property type="match status" value="1"/>
</dbReference>
<dbReference type="Gene3D" id="1.10.10.2840">
    <property type="entry name" value="PucR C-terminal helix-turn-helix domain"/>
    <property type="match status" value="1"/>
</dbReference>
<dbReference type="InterPro" id="IPR012914">
    <property type="entry name" value="PucR_dom"/>
</dbReference>
<organism evidence="3 4">
    <name type="scientific">Corynebacterium sphenisci DSM 44792</name>
    <dbReference type="NCBI Taxonomy" id="1437874"/>
    <lineage>
        <taxon>Bacteria</taxon>
        <taxon>Bacillati</taxon>
        <taxon>Actinomycetota</taxon>
        <taxon>Actinomycetes</taxon>
        <taxon>Mycobacteriales</taxon>
        <taxon>Corynebacteriaceae</taxon>
        <taxon>Corynebacterium</taxon>
    </lineage>
</organism>
<dbReference type="InterPro" id="IPR025736">
    <property type="entry name" value="PucR_C-HTH_dom"/>
</dbReference>
<evidence type="ECO:0000259" key="2">
    <source>
        <dbReference type="Pfam" id="PF13556"/>
    </source>
</evidence>
<feature type="domain" description="Purine catabolism PurC-like" evidence="1">
    <location>
        <begin position="17"/>
        <end position="127"/>
    </location>
</feature>
<feature type="domain" description="PucR C-terminal helix-turn-helix" evidence="2">
    <location>
        <begin position="433"/>
        <end position="488"/>
    </location>
</feature>
<keyword evidence="4" id="KW-1185">Reference proteome</keyword>
<gene>
    <name evidence="3" type="ORF">CSPHI_11315</name>
</gene>
<evidence type="ECO:0000313" key="4">
    <source>
        <dbReference type="Proteomes" id="UP000185469"/>
    </source>
</evidence>
<dbReference type="PANTHER" id="PTHR33744">
    <property type="entry name" value="CARBOHYDRATE DIACID REGULATOR"/>
    <property type="match status" value="1"/>
</dbReference>
<name>A0A1L7D0A7_9CORY</name>
<dbReference type="RefSeq" id="WP_084210395.1">
    <property type="nucleotide sequence ID" value="NZ_CP009248.1"/>
</dbReference>
<protein>
    <recommendedName>
        <fullName evidence="5">PucR family transcriptional regulator</fullName>
    </recommendedName>
</protein>
<dbReference type="InterPro" id="IPR042070">
    <property type="entry name" value="PucR_C-HTH_sf"/>
</dbReference>
<accession>A0A1L7D0A7</accession>
<evidence type="ECO:0000313" key="3">
    <source>
        <dbReference type="EMBL" id="APT91462.1"/>
    </source>
</evidence>
<proteinExistence type="predicted"/>
<dbReference type="STRING" id="1437874.CSPHI_11315"/>
<dbReference type="EMBL" id="CP009248">
    <property type="protein sequence ID" value="APT91462.1"/>
    <property type="molecule type" value="Genomic_DNA"/>
</dbReference>
<sequence>MRTPTVADLVRRGELGLRLHTSAEVAEQSVVQWAHAIDRPDAARWVAPGTLVLSGGFQMAEDYAGLAADLDRLHAAGAAGLALDAAGRWPEVPAALVRRGTELGVPVLSVAAEIPFATVVRTVAEEIVAARVRALTALVERQSRLTRAMLAGGLPAMLREVAGMLGAVAAVVSAEGVVLAAAGDAAEIAAALPEPPFTPSAGPSARGGRGTRMVLPLAGAEGEDPGAGRGALVLDTESPPDELDRVLAGHVAALAALSLARSRAVHGVEEALRADATAAVAAGRTPPAEQLGLFGLTPQAEVRAVLVHGVTGPPVAAVLRESGRAHLHGPAAGGRLVLHGGADDLAEGLAGIDGARVGVGSAMPLAAAVSSLRQAELAVPAAGAVARVRRFTGMAAHELLLGLLDDQAAELLAAGLLRRLEEHDAATGEGTVAAVEAFLVANGRVEAMARRLGVHRQTARARVDRVEAVLDASLDDPDVRAELWLGLRSRAAAPAQPPSSGGGSR</sequence>
<dbReference type="InterPro" id="IPR051448">
    <property type="entry name" value="CdaR-like_regulators"/>
</dbReference>
<dbReference type="OrthoDB" id="8450798at2"/>
<evidence type="ECO:0008006" key="5">
    <source>
        <dbReference type="Google" id="ProtNLM"/>
    </source>
</evidence>
<dbReference type="Pfam" id="PF07905">
    <property type="entry name" value="PucR"/>
    <property type="match status" value="1"/>
</dbReference>
<evidence type="ECO:0000259" key="1">
    <source>
        <dbReference type="Pfam" id="PF07905"/>
    </source>
</evidence>
<dbReference type="AlphaFoldDB" id="A0A1L7D0A7"/>
<dbReference type="Proteomes" id="UP000185469">
    <property type="component" value="Chromosome"/>
</dbReference>
<dbReference type="Pfam" id="PF13556">
    <property type="entry name" value="HTH_30"/>
    <property type="match status" value="1"/>
</dbReference>
<reference evidence="3 4" key="1">
    <citation type="submission" date="2014-08" db="EMBL/GenBank/DDBJ databases">
        <title>Complete genome sequence of Corynebacterium sphenisci CECT 5990(T) (=DSM 44792(T)), isolated from healthy wild penguins.</title>
        <authorList>
            <person name="Ruckert C."/>
            <person name="Albersmeier A."/>
            <person name="Winkler A."/>
            <person name="Kalinowski J."/>
        </authorList>
    </citation>
    <scope>NUCLEOTIDE SEQUENCE [LARGE SCALE GENOMIC DNA]</scope>
    <source>
        <strain evidence="3 4">DSM 44792</strain>
    </source>
</reference>